<dbReference type="FunFam" id="1.10.10.10:FF:000001">
    <property type="entry name" value="LysR family transcriptional regulator"/>
    <property type="match status" value="1"/>
</dbReference>
<dbReference type="CDD" id="cd08474">
    <property type="entry name" value="PBP2_CrgA_like_5"/>
    <property type="match status" value="1"/>
</dbReference>
<dbReference type="PANTHER" id="PTHR30537:SF1">
    <property type="entry name" value="HTH-TYPE TRANSCRIPTIONAL REGULATOR PGRR"/>
    <property type="match status" value="1"/>
</dbReference>
<sequence>MLKENINEFLLFIALAQEGSFTKAAAKLGMSQSALSHAIKALEERIKLRLFNRTTRSVSLSDAGERLLTIIEPRFTEIEDELQLLNEDYHKAAGNIRLSSSDYAAQYIIWPVVKQFAKEYPDIKVEINVENKLTDIVTERYDAGVRFGDQVAKDMIAVRISPDIRFLIVCTPAYLEGKSEPLIPDDLLKHQCINMRLNSNGGMYAWEFERDGKSSKLRVHGQFAFNSPNQVLDATLDNFGFAYLPDTMVNKYLEAGQLVSVLKEWSPLTPGLHLYYPSRRQHKLAFMLLLKALHYKC</sequence>
<evidence type="ECO:0000256" key="1">
    <source>
        <dbReference type="ARBA" id="ARBA00009437"/>
    </source>
</evidence>
<dbReference type="InterPro" id="IPR036388">
    <property type="entry name" value="WH-like_DNA-bd_sf"/>
</dbReference>
<gene>
    <name evidence="6" type="ordered locus">Tola_1994</name>
</gene>
<dbReference type="Pfam" id="PF00126">
    <property type="entry name" value="HTH_1"/>
    <property type="match status" value="1"/>
</dbReference>
<dbReference type="STRING" id="595494.Tola_1994"/>
<dbReference type="PROSITE" id="PS50931">
    <property type="entry name" value="HTH_LYSR"/>
    <property type="match status" value="1"/>
</dbReference>
<evidence type="ECO:0000259" key="5">
    <source>
        <dbReference type="PROSITE" id="PS50931"/>
    </source>
</evidence>
<dbReference type="FunFam" id="3.40.190.290:FF:000012">
    <property type="entry name" value="Transcriptional regulator, LysR family"/>
    <property type="match status" value="1"/>
</dbReference>
<dbReference type="KEGG" id="tau:Tola_1994"/>
<dbReference type="Pfam" id="PF03466">
    <property type="entry name" value="LysR_substrate"/>
    <property type="match status" value="1"/>
</dbReference>
<keyword evidence="4" id="KW-0804">Transcription</keyword>
<dbReference type="eggNOG" id="COG0583">
    <property type="taxonomic scope" value="Bacteria"/>
</dbReference>
<dbReference type="InterPro" id="IPR036390">
    <property type="entry name" value="WH_DNA-bd_sf"/>
</dbReference>
<keyword evidence="7" id="KW-1185">Reference proteome</keyword>
<keyword evidence="2" id="KW-0805">Transcription regulation</keyword>
<dbReference type="SUPFAM" id="SSF46785">
    <property type="entry name" value="Winged helix' DNA-binding domain"/>
    <property type="match status" value="1"/>
</dbReference>
<dbReference type="InterPro" id="IPR005119">
    <property type="entry name" value="LysR_subst-bd"/>
</dbReference>
<evidence type="ECO:0000313" key="6">
    <source>
        <dbReference type="EMBL" id="ACQ93593.1"/>
    </source>
</evidence>
<comment type="similarity">
    <text evidence="1">Belongs to the LysR transcriptional regulatory family.</text>
</comment>
<dbReference type="GO" id="GO:0003700">
    <property type="term" value="F:DNA-binding transcription factor activity"/>
    <property type="evidence" value="ECO:0007669"/>
    <property type="project" value="InterPro"/>
</dbReference>
<name>C4L7H7_TOLAT</name>
<evidence type="ECO:0000256" key="3">
    <source>
        <dbReference type="ARBA" id="ARBA00023125"/>
    </source>
</evidence>
<dbReference type="GO" id="GO:0006351">
    <property type="term" value="P:DNA-templated transcription"/>
    <property type="evidence" value="ECO:0007669"/>
    <property type="project" value="TreeGrafter"/>
</dbReference>
<evidence type="ECO:0000313" key="7">
    <source>
        <dbReference type="Proteomes" id="UP000009073"/>
    </source>
</evidence>
<feature type="domain" description="HTH lysR-type" evidence="5">
    <location>
        <begin position="4"/>
        <end position="61"/>
    </location>
</feature>
<dbReference type="Gene3D" id="3.40.190.290">
    <property type="match status" value="1"/>
</dbReference>
<dbReference type="PRINTS" id="PR00039">
    <property type="entry name" value="HTHLYSR"/>
</dbReference>
<protein>
    <submittedName>
        <fullName evidence="6">Transcriptional regulator, LysR family</fullName>
    </submittedName>
</protein>
<dbReference type="PANTHER" id="PTHR30537">
    <property type="entry name" value="HTH-TYPE TRANSCRIPTIONAL REGULATOR"/>
    <property type="match status" value="1"/>
</dbReference>
<dbReference type="InterPro" id="IPR058163">
    <property type="entry name" value="LysR-type_TF_proteobact-type"/>
</dbReference>
<evidence type="ECO:0000256" key="4">
    <source>
        <dbReference type="ARBA" id="ARBA00023163"/>
    </source>
</evidence>
<dbReference type="SUPFAM" id="SSF53850">
    <property type="entry name" value="Periplasmic binding protein-like II"/>
    <property type="match status" value="1"/>
</dbReference>
<dbReference type="Proteomes" id="UP000009073">
    <property type="component" value="Chromosome"/>
</dbReference>
<dbReference type="AlphaFoldDB" id="C4L7H7"/>
<reference evidence="7" key="1">
    <citation type="submission" date="2009-05" db="EMBL/GenBank/DDBJ databases">
        <title>Complete sequence of Tolumonas auensis DSM 9187.</title>
        <authorList>
            <consortium name="US DOE Joint Genome Institute"/>
            <person name="Lucas S."/>
            <person name="Copeland A."/>
            <person name="Lapidus A."/>
            <person name="Glavina del Rio T."/>
            <person name="Tice H."/>
            <person name="Bruce D."/>
            <person name="Goodwin L."/>
            <person name="Pitluck S."/>
            <person name="Chertkov O."/>
            <person name="Brettin T."/>
            <person name="Detter J.C."/>
            <person name="Han C."/>
            <person name="Larimer F."/>
            <person name="Land M."/>
            <person name="Hauser L."/>
            <person name="Kyrpides N."/>
            <person name="Mikhailova N."/>
            <person name="Spring S."/>
            <person name="Beller H."/>
        </authorList>
    </citation>
    <scope>NUCLEOTIDE SEQUENCE [LARGE SCALE GENOMIC DNA]</scope>
    <source>
        <strain evidence="7">DSM 9187 / TA4</strain>
    </source>
</reference>
<evidence type="ECO:0000256" key="2">
    <source>
        <dbReference type="ARBA" id="ARBA00023015"/>
    </source>
</evidence>
<reference evidence="6 7" key="2">
    <citation type="journal article" date="2011" name="Stand. Genomic Sci.">
        <title>Complete genome sequence of Tolumonas auensis type strain (TA 4).</title>
        <authorList>
            <person name="Chertkov O."/>
            <person name="Copeland A."/>
            <person name="Lucas S."/>
            <person name="Lapidus A."/>
            <person name="Berry K.W."/>
            <person name="Detter J.C."/>
            <person name="Del Rio T.G."/>
            <person name="Hammon N."/>
            <person name="Dalin E."/>
            <person name="Tice H."/>
            <person name="Pitluck S."/>
            <person name="Richardson P."/>
            <person name="Bruce D."/>
            <person name="Goodwin L."/>
            <person name="Han C."/>
            <person name="Tapia R."/>
            <person name="Saunders E."/>
            <person name="Schmutz J."/>
            <person name="Brettin T."/>
            <person name="Larimer F."/>
            <person name="Land M."/>
            <person name="Hauser L."/>
            <person name="Spring S."/>
            <person name="Rohde M."/>
            <person name="Kyrpides N.C."/>
            <person name="Ivanova N."/>
            <person name="Goker M."/>
            <person name="Beller H.R."/>
            <person name="Klenk H.P."/>
            <person name="Woyke T."/>
        </authorList>
    </citation>
    <scope>NUCLEOTIDE SEQUENCE [LARGE SCALE GENOMIC DNA]</scope>
    <source>
        <strain evidence="7">DSM 9187 / TA4</strain>
    </source>
</reference>
<dbReference type="Gene3D" id="1.10.10.10">
    <property type="entry name" value="Winged helix-like DNA-binding domain superfamily/Winged helix DNA-binding domain"/>
    <property type="match status" value="1"/>
</dbReference>
<dbReference type="RefSeq" id="WP_015879061.1">
    <property type="nucleotide sequence ID" value="NC_012691.1"/>
</dbReference>
<dbReference type="InterPro" id="IPR000847">
    <property type="entry name" value="LysR_HTH_N"/>
</dbReference>
<dbReference type="HOGENOM" id="CLU_039613_16_1_6"/>
<dbReference type="GO" id="GO:0043565">
    <property type="term" value="F:sequence-specific DNA binding"/>
    <property type="evidence" value="ECO:0007669"/>
    <property type="project" value="TreeGrafter"/>
</dbReference>
<dbReference type="EMBL" id="CP001616">
    <property type="protein sequence ID" value="ACQ93593.1"/>
    <property type="molecule type" value="Genomic_DNA"/>
</dbReference>
<keyword evidence="3" id="KW-0238">DNA-binding</keyword>
<proteinExistence type="inferred from homology"/>
<accession>C4L7H7</accession>
<dbReference type="OrthoDB" id="9786526at2"/>
<organism evidence="6 7">
    <name type="scientific">Tolumonas auensis (strain DSM 9187 / NBRC 110442 / TA 4)</name>
    <dbReference type="NCBI Taxonomy" id="595494"/>
    <lineage>
        <taxon>Bacteria</taxon>
        <taxon>Pseudomonadati</taxon>
        <taxon>Pseudomonadota</taxon>
        <taxon>Gammaproteobacteria</taxon>
        <taxon>Aeromonadales</taxon>
        <taxon>Aeromonadaceae</taxon>
        <taxon>Tolumonas</taxon>
    </lineage>
</organism>